<organism evidence="1 2">
    <name type="scientific">Letharia columbiana</name>
    <dbReference type="NCBI Taxonomy" id="112416"/>
    <lineage>
        <taxon>Eukaryota</taxon>
        <taxon>Fungi</taxon>
        <taxon>Dikarya</taxon>
        <taxon>Ascomycota</taxon>
        <taxon>Pezizomycotina</taxon>
        <taxon>Lecanoromycetes</taxon>
        <taxon>OSLEUM clade</taxon>
        <taxon>Lecanoromycetidae</taxon>
        <taxon>Lecanorales</taxon>
        <taxon>Lecanorineae</taxon>
        <taxon>Parmeliaceae</taxon>
        <taxon>Letharia</taxon>
    </lineage>
</organism>
<comment type="caution">
    <text evidence="1">The sequence shown here is derived from an EMBL/GenBank/DDBJ whole genome shotgun (WGS) entry which is preliminary data.</text>
</comment>
<name>A0A8H6G5N2_9LECA</name>
<evidence type="ECO:0000313" key="1">
    <source>
        <dbReference type="EMBL" id="KAF6241020.1"/>
    </source>
</evidence>
<dbReference type="EMBL" id="JACCJC010000002">
    <property type="protein sequence ID" value="KAF6241020.1"/>
    <property type="molecule type" value="Genomic_DNA"/>
</dbReference>
<dbReference type="GeneID" id="59282492"/>
<dbReference type="OrthoDB" id="5367045at2759"/>
<accession>A0A8H6G5N2</accession>
<dbReference type="RefSeq" id="XP_037170268.1">
    <property type="nucleotide sequence ID" value="XM_037302761.1"/>
</dbReference>
<dbReference type="Proteomes" id="UP000578531">
    <property type="component" value="Unassembled WGS sequence"/>
</dbReference>
<sequence>MLFIPPTKGNKGDYSTTVKGKDWPPLPIWDAVFANVTGSTLLHGKYAQVLIAHHRATDIAYRKGPAHTVQLVVPTASPPRPQSAVVRTLRSTRPRSNAYSNLRAAYGRVESTDTEAYSEATKAEDSKISSYVKHGEEWYIQRQSRVSYDDDRPRNGGLRATDFDDMNSEDTLRGNYDCEDVTPTVVRAHRTLCAADFEDSEDEDSLCDDDDIRGLNLEADTRRFNCNKVFRIPRECPLKTMQLRIQESVLRDIIQQALKASRNGKFDSTIFSKEDPEEIDWVLEMILELMELVQTMIDAGTFQGEDGRETQMILQNNFFTLMRKVTRPFRPSGISVVETELTQCLEAFRQMRLKLLQENPGMPMAEILREKSLDIRPR</sequence>
<proteinExistence type="predicted"/>
<dbReference type="AlphaFoldDB" id="A0A8H6G5N2"/>
<keyword evidence="2" id="KW-1185">Reference proteome</keyword>
<reference evidence="1 2" key="1">
    <citation type="journal article" date="2020" name="Genomics">
        <title>Complete, high-quality genomes from long-read metagenomic sequencing of two wolf lichen thalli reveals enigmatic genome architecture.</title>
        <authorList>
            <person name="McKenzie S.K."/>
            <person name="Walston R.F."/>
            <person name="Allen J.L."/>
        </authorList>
    </citation>
    <scope>NUCLEOTIDE SEQUENCE [LARGE SCALE GENOMIC DNA]</scope>
    <source>
        <strain evidence="1">WasteWater2</strain>
    </source>
</reference>
<gene>
    <name evidence="1" type="ORF">HO173_000814</name>
</gene>
<protein>
    <submittedName>
        <fullName evidence="1">Uncharacterized protein</fullName>
    </submittedName>
</protein>
<evidence type="ECO:0000313" key="2">
    <source>
        <dbReference type="Proteomes" id="UP000578531"/>
    </source>
</evidence>